<dbReference type="CDD" id="cd13186">
    <property type="entry name" value="FERM_C_NBL4_NBL5"/>
    <property type="match status" value="1"/>
</dbReference>
<evidence type="ECO:0000256" key="13">
    <source>
        <dbReference type="SAM" id="MobiDB-lite"/>
    </source>
</evidence>
<feature type="non-terminal residue" evidence="15">
    <location>
        <position position="1"/>
    </location>
</feature>
<dbReference type="GO" id="GO:0005886">
    <property type="term" value="C:plasma membrane"/>
    <property type="evidence" value="ECO:0007669"/>
    <property type="project" value="UniProtKB-SubCell"/>
</dbReference>
<evidence type="ECO:0000256" key="2">
    <source>
        <dbReference type="ARBA" id="ARBA00004437"/>
    </source>
</evidence>
<name>A0A851YVR4_9AVES</name>
<dbReference type="Pfam" id="PF08736">
    <property type="entry name" value="FA"/>
    <property type="match status" value="1"/>
</dbReference>
<dbReference type="GO" id="GO:0008092">
    <property type="term" value="F:cytoskeletal protein binding"/>
    <property type="evidence" value="ECO:0007669"/>
    <property type="project" value="InterPro"/>
</dbReference>
<dbReference type="SMART" id="SM01195">
    <property type="entry name" value="FA"/>
    <property type="match status" value="1"/>
</dbReference>
<evidence type="ECO:0000256" key="11">
    <source>
        <dbReference type="ARBA" id="ARBA00030226"/>
    </source>
</evidence>
<dbReference type="Gene3D" id="1.20.80.10">
    <property type="match status" value="1"/>
</dbReference>
<evidence type="ECO:0000256" key="7">
    <source>
        <dbReference type="ARBA" id="ARBA00022949"/>
    </source>
</evidence>
<dbReference type="SMART" id="SM00295">
    <property type="entry name" value="B41"/>
    <property type="match status" value="1"/>
</dbReference>
<keyword evidence="5" id="KW-1003">Cell membrane</keyword>
<evidence type="ECO:0000313" key="15">
    <source>
        <dbReference type="EMBL" id="NXD80359.1"/>
    </source>
</evidence>
<accession>A0A851YVR4</accession>
<evidence type="ECO:0000313" key="16">
    <source>
        <dbReference type="Proteomes" id="UP000648918"/>
    </source>
</evidence>
<dbReference type="InterPro" id="IPR000798">
    <property type="entry name" value="Ez/rad/moesin-like"/>
</dbReference>
<protein>
    <recommendedName>
        <fullName evidence="10">Band 4.1-like protein 5</fullName>
    </recommendedName>
    <alternativeName>
        <fullName evidence="11">Erythrocyte membrane protein band 4.1-like 5</fullName>
    </alternativeName>
</protein>
<comment type="subunit">
    <text evidence="12">Component of a complex composed of PALS1, CRB1 and EPB41L5. Within the complex, interacts (via FERM domain) with PALS1 (via HOOK domain) and with CRB1 (via intracellular domain). Interacts with CRB2 (via intracellular domain). Interacts with CRB3 (via intracellular domain).</text>
</comment>
<dbReference type="InterPro" id="IPR014352">
    <property type="entry name" value="FERM/acyl-CoA-bd_prot_sf"/>
</dbReference>
<dbReference type="Proteomes" id="UP000648918">
    <property type="component" value="Unassembled WGS sequence"/>
</dbReference>
<dbReference type="GO" id="GO:0005856">
    <property type="term" value="C:cytoskeleton"/>
    <property type="evidence" value="ECO:0007669"/>
    <property type="project" value="TreeGrafter"/>
</dbReference>
<dbReference type="PANTHER" id="PTHR23280">
    <property type="entry name" value="4.1 G PROTEIN"/>
    <property type="match status" value="1"/>
</dbReference>
<evidence type="ECO:0000256" key="10">
    <source>
        <dbReference type="ARBA" id="ARBA00023841"/>
    </source>
</evidence>
<dbReference type="SUPFAM" id="SSF54236">
    <property type="entry name" value="Ubiquitin-like"/>
    <property type="match status" value="1"/>
</dbReference>
<comment type="function">
    <text evidence="9">Plays a role in the formation and organization of tight junctions during the establishment of polarity in epithelial cells.</text>
</comment>
<keyword evidence="8" id="KW-0472">Membrane</keyword>
<dbReference type="InterPro" id="IPR019749">
    <property type="entry name" value="Band_41_domain"/>
</dbReference>
<dbReference type="PROSITE" id="PS50057">
    <property type="entry name" value="FERM_3"/>
    <property type="match status" value="1"/>
</dbReference>
<dbReference type="InterPro" id="IPR011993">
    <property type="entry name" value="PH-like_dom_sf"/>
</dbReference>
<dbReference type="InterPro" id="IPR014847">
    <property type="entry name" value="FA"/>
</dbReference>
<dbReference type="Gene3D" id="3.10.20.90">
    <property type="entry name" value="Phosphatidylinositol 3-kinase Catalytic Subunit, Chain A, domain 1"/>
    <property type="match status" value="1"/>
</dbReference>
<sequence>MLSFFRRTLGRRSMRKHAEKERLREAQRAATHIPAAGDAKSIITCRVALLDGTDVSVDLPKKAKGQLLFEQIMYHLDLIESDYFGLRFMDSAQVAHWLDNTKSIKKQVKIGPPYCLHFRVKFYSSEPNNLREELTRYLFVLQLKLDILSGKLECPFDTAVQLAAYNMQAELGDYDPAEHVPELVSEFRFVPTQTEEMELAIFEKWKECRGQTPAQAETNYLNKAKWLEMYGVDMHIVKARDGNDYSLGLTPTGVLVFEGDTKIGLFFWPKITRLDFKKNKLTLVVVEDDEQGKEQEHTFVFRLDHPKACKHLWKCAVEHHAFFRLRGPVQKSSSRSGFIRLGSRFRYSGKTEYQTTKTNKARRSASFERRPSKRYSRRTLQIKGKRLSILRSIIHCENQSWNAKPNLPVLTAVPSAPVLVEIENLPRSPGASQQDKNIPLVDLLDSAELPETCVDDAIGRPVVGLTTGDSEEALSCPHPGTKEAAAEKADSDPFEDTFLKLKQLETERSSPVPTDRPNVNINVQDEVVKLTDKCLNNAIESQIAAATWLSADIKSNILKAQAEAGHKVVREDSLTGVKNSNIQDAAARNILPSGKTQSSPPAASPVFQDPRELLKAIPASTAFAPNAVNEDNTVSNCEDLLISPTLAPAEEAALSKSTPDDQDVSLTSLTENLIDFTEATPRVSSQATITPRWIVPTGLTSNGPLGNDVALAMKAVKGSMETLLSSTGLPSSQQTSEVLA</sequence>
<dbReference type="FunFam" id="3.10.20.90:FF:000024">
    <property type="entry name" value="Erythrocyte membrane protein band 4.1-like 5"/>
    <property type="match status" value="1"/>
</dbReference>
<dbReference type="FunFam" id="1.20.80.10:FF:000003">
    <property type="entry name" value="Tyrosine-protein phosphatase non-receptor type 4"/>
    <property type="match status" value="1"/>
</dbReference>
<evidence type="ECO:0000256" key="8">
    <source>
        <dbReference type="ARBA" id="ARBA00023136"/>
    </source>
</evidence>
<keyword evidence="6" id="KW-0963">Cytoplasm</keyword>
<keyword evidence="7" id="KW-0965">Cell junction</keyword>
<dbReference type="InterPro" id="IPR000299">
    <property type="entry name" value="FERM_domain"/>
</dbReference>
<feature type="non-terminal residue" evidence="15">
    <location>
        <position position="740"/>
    </location>
</feature>
<dbReference type="InterPro" id="IPR019748">
    <property type="entry name" value="FERM_central"/>
</dbReference>
<dbReference type="OrthoDB" id="6235974at2759"/>
<dbReference type="PRINTS" id="PR00935">
    <property type="entry name" value="BAND41"/>
</dbReference>
<evidence type="ECO:0000256" key="9">
    <source>
        <dbReference type="ARBA" id="ARBA00023750"/>
    </source>
</evidence>
<evidence type="ECO:0000256" key="3">
    <source>
        <dbReference type="ARBA" id="ARBA00004496"/>
    </source>
</evidence>
<keyword evidence="16" id="KW-1185">Reference proteome</keyword>
<feature type="region of interest" description="Disordered" evidence="13">
    <location>
        <begin position="469"/>
        <end position="492"/>
    </location>
</feature>
<dbReference type="SMART" id="SM01196">
    <property type="entry name" value="FERM_C"/>
    <property type="match status" value="1"/>
</dbReference>
<dbReference type="PRINTS" id="PR00661">
    <property type="entry name" value="ERMFAMILY"/>
</dbReference>
<dbReference type="GO" id="GO:0031032">
    <property type="term" value="P:actomyosin structure organization"/>
    <property type="evidence" value="ECO:0007669"/>
    <property type="project" value="TreeGrafter"/>
</dbReference>
<comment type="caution">
    <text evidence="15">The sequence shown here is derived from an EMBL/GenBank/DDBJ whole genome shotgun (WGS) entry which is preliminary data.</text>
</comment>
<feature type="domain" description="FERM" evidence="14">
    <location>
        <begin position="43"/>
        <end position="327"/>
    </location>
</feature>
<dbReference type="InterPro" id="IPR018980">
    <property type="entry name" value="FERM_PH-like_C"/>
</dbReference>
<evidence type="ECO:0000256" key="1">
    <source>
        <dbReference type="ARBA" id="ARBA00004202"/>
    </source>
</evidence>
<dbReference type="GO" id="GO:0005912">
    <property type="term" value="C:adherens junction"/>
    <property type="evidence" value="ECO:0007669"/>
    <property type="project" value="UniProtKB-SubCell"/>
</dbReference>
<dbReference type="Pfam" id="PF09380">
    <property type="entry name" value="FERM_C"/>
    <property type="match status" value="1"/>
</dbReference>
<dbReference type="PROSITE" id="PS00660">
    <property type="entry name" value="FERM_1"/>
    <property type="match status" value="1"/>
</dbReference>
<feature type="compositionally biased region" description="Basic and acidic residues" evidence="13">
    <location>
        <begin position="480"/>
        <end position="492"/>
    </location>
</feature>
<dbReference type="SUPFAM" id="SSF50729">
    <property type="entry name" value="PH domain-like"/>
    <property type="match status" value="1"/>
</dbReference>
<dbReference type="Gene3D" id="2.30.29.30">
    <property type="entry name" value="Pleckstrin-homology domain (PH domain)/Phosphotyrosine-binding domain (PTB)"/>
    <property type="match status" value="1"/>
</dbReference>
<proteinExistence type="predicted"/>
<organism evidence="15 16">
    <name type="scientific">Halcyon senegalensis</name>
    <dbReference type="NCBI Taxonomy" id="342381"/>
    <lineage>
        <taxon>Eukaryota</taxon>
        <taxon>Metazoa</taxon>
        <taxon>Chordata</taxon>
        <taxon>Craniata</taxon>
        <taxon>Vertebrata</taxon>
        <taxon>Euteleostomi</taxon>
        <taxon>Archelosauria</taxon>
        <taxon>Archosauria</taxon>
        <taxon>Dinosauria</taxon>
        <taxon>Saurischia</taxon>
        <taxon>Theropoda</taxon>
        <taxon>Coelurosauria</taxon>
        <taxon>Aves</taxon>
        <taxon>Neognathae</taxon>
        <taxon>Neoaves</taxon>
        <taxon>Telluraves</taxon>
        <taxon>Coraciimorphae</taxon>
        <taxon>Coraciiformes</taxon>
        <taxon>Alcedinidae</taxon>
        <taxon>Halcyon</taxon>
    </lineage>
</organism>
<dbReference type="Pfam" id="PF09379">
    <property type="entry name" value="FERM_N"/>
    <property type="match status" value="1"/>
</dbReference>
<dbReference type="InterPro" id="IPR035963">
    <property type="entry name" value="FERM_2"/>
</dbReference>
<dbReference type="InterPro" id="IPR019747">
    <property type="entry name" value="FERM_CS"/>
</dbReference>
<comment type="subcellular location">
    <subcellularLocation>
        <location evidence="4">Cell junction</location>
        <location evidence="4">Adherens junction</location>
    </subcellularLocation>
    <subcellularLocation>
        <location evidence="1">Cell membrane</location>
        <topology evidence="1">Peripheral membrane protein</topology>
    </subcellularLocation>
    <subcellularLocation>
        <location evidence="3">Cytoplasm</location>
    </subcellularLocation>
    <subcellularLocation>
        <location evidence="2">Photoreceptor inner segment</location>
    </subcellularLocation>
</comment>
<gene>
    <name evidence="15" type="primary">Epb41l5</name>
    <name evidence="15" type="ORF">HALSEN_R07930</name>
</gene>
<dbReference type="GO" id="GO:0001917">
    <property type="term" value="C:photoreceptor inner segment"/>
    <property type="evidence" value="ECO:0007669"/>
    <property type="project" value="UniProtKB-SubCell"/>
</dbReference>
<reference evidence="15" key="1">
    <citation type="submission" date="2019-09" db="EMBL/GenBank/DDBJ databases">
        <title>Bird 10,000 Genomes (B10K) Project - Family phase.</title>
        <authorList>
            <person name="Zhang G."/>
        </authorList>
    </citation>
    <scope>NUCLEOTIDE SEQUENCE</scope>
    <source>
        <strain evidence="15">B10K-DU-024-03</strain>
        <tissue evidence="15">Muscle</tissue>
    </source>
</reference>
<dbReference type="InterPro" id="IPR029071">
    <property type="entry name" value="Ubiquitin-like_domsf"/>
</dbReference>
<dbReference type="FunFam" id="2.30.29.30:FF:000002">
    <property type="entry name" value="Band 4.1-like protein 5 isoform 1"/>
    <property type="match status" value="1"/>
</dbReference>
<dbReference type="SUPFAM" id="SSF47031">
    <property type="entry name" value="Second domain of FERM"/>
    <property type="match status" value="1"/>
</dbReference>
<evidence type="ECO:0000259" key="14">
    <source>
        <dbReference type="PROSITE" id="PS50057"/>
    </source>
</evidence>
<dbReference type="CDD" id="cd14473">
    <property type="entry name" value="FERM_B-lobe"/>
    <property type="match status" value="1"/>
</dbReference>
<dbReference type="AlphaFoldDB" id="A0A851YVR4"/>
<dbReference type="PROSITE" id="PS00661">
    <property type="entry name" value="FERM_2"/>
    <property type="match status" value="1"/>
</dbReference>
<evidence type="ECO:0000256" key="6">
    <source>
        <dbReference type="ARBA" id="ARBA00022490"/>
    </source>
</evidence>
<dbReference type="Pfam" id="PF00373">
    <property type="entry name" value="FERM_M"/>
    <property type="match status" value="1"/>
</dbReference>
<dbReference type="InterPro" id="IPR018979">
    <property type="entry name" value="FERM_N"/>
</dbReference>
<dbReference type="GO" id="GO:0005737">
    <property type="term" value="C:cytoplasm"/>
    <property type="evidence" value="ECO:0007669"/>
    <property type="project" value="UniProtKB-SubCell"/>
</dbReference>
<evidence type="ECO:0000256" key="4">
    <source>
        <dbReference type="ARBA" id="ARBA00004536"/>
    </source>
</evidence>
<dbReference type="EMBL" id="WBNJ01000114">
    <property type="protein sequence ID" value="NXD80359.1"/>
    <property type="molecule type" value="Genomic_DNA"/>
</dbReference>
<evidence type="ECO:0000256" key="5">
    <source>
        <dbReference type="ARBA" id="ARBA00022475"/>
    </source>
</evidence>
<evidence type="ECO:0000256" key="12">
    <source>
        <dbReference type="ARBA" id="ARBA00046505"/>
    </source>
</evidence>
<dbReference type="PANTHER" id="PTHR23280:SF15">
    <property type="entry name" value="BAND 4.1-LIKE PROTEIN 5"/>
    <property type="match status" value="1"/>
</dbReference>